<sequence length="716" mass="76263">MSTYPSLPNPNYLHPTSAGSDSASSVDPLTPKSAAGTPGRPSPSDNERDELDDDTKPQQAAPVINEPGIDCKWKDCTYVAPGPEDLYTHLCETHIGRKSTNNLCLTCGWEGCGVKCVKRDHITSHLRVHTPLKPHPCSVCGKTFKRPQDLKKHERIHTQEHHQLHKLSKATTSSDPEFNSRFPSSMGRDSDRRHSPAGSLSPGSSPNNPTSPYDHAHLGGLHGGRGVPSPSVLAALHKKQHEELIAHQQRELIALQQLAYQQQQSSAYAAQLATEALGAKGMKRGADEAFDTFVEDMKKRKMEPVYDLDMISRLNSLMPPGLPAGYGGLGGLGGAGFPSAGSSFAYPSLSSLGGMGQNGMGSSPLPIPEIRTEADLALFNQFMVSLGREATSGALPMEQASSASASSISRNSLSPVSENSPIEDLFNPSELASLGLAGMPGIPNSSSPPIAASLPNNGVSLGGLYPSLDQLDAGRPRAASVSESESRNRPIAGLPRAGSVSGPASRLANLSNLASLPEAWMGSNNDNFASFDSLGARSRSSVQAATLAPRDFYKRTYRHIAPLGAAPNHRESAERTGAQDSDSDESESSTELPGRIAGDERLKLPALGAAEEQQTALPSLKALTRRDPSPARHPPAKRHTDDTLIHGVKRLELDDRRRGESPATSTTSSEPAANDVQEMRRRHAALIKAWLVAVNLEFKKRSLDKAQVPLPVAAAA</sequence>
<evidence type="ECO:0000256" key="7">
    <source>
        <dbReference type="ARBA" id="ARBA00023015"/>
    </source>
</evidence>
<keyword evidence="3" id="KW-0479">Metal-binding</keyword>
<keyword evidence="9" id="KW-0804">Transcription</keyword>
<proteinExistence type="inferred from homology"/>
<dbReference type="OrthoDB" id="6155966at2759"/>
<feature type="region of interest" description="Disordered" evidence="13">
    <location>
        <begin position="610"/>
        <end position="677"/>
    </location>
</feature>
<dbReference type="GO" id="GO:0003677">
    <property type="term" value="F:DNA binding"/>
    <property type="evidence" value="ECO:0007669"/>
    <property type="project" value="UniProtKB-KW"/>
</dbReference>
<keyword evidence="6" id="KW-0862">Zinc</keyword>
<dbReference type="InterPro" id="IPR013087">
    <property type="entry name" value="Znf_C2H2_type"/>
</dbReference>
<dbReference type="PANTHER" id="PTHR47257">
    <property type="entry name" value="PH-RESPONSE TRANSCRIPTION FACTOR PACC/RIM101"/>
    <property type="match status" value="1"/>
</dbReference>
<evidence type="ECO:0000256" key="6">
    <source>
        <dbReference type="ARBA" id="ARBA00022833"/>
    </source>
</evidence>
<gene>
    <name evidence="15" type="ORF">A1Q2_06529</name>
</gene>
<keyword evidence="8" id="KW-0238">DNA-binding</keyword>
<keyword evidence="4" id="KW-0677">Repeat</keyword>
<keyword evidence="5 12" id="KW-0863">Zinc-finger</keyword>
<reference evidence="15 16" key="1">
    <citation type="journal article" date="2012" name="Eukaryot. Cell">
        <title>Genome sequence of the Trichosporon asahii environmental strain CBS 8904.</title>
        <authorList>
            <person name="Yang R.Y."/>
            <person name="Li H.T."/>
            <person name="Zhu H."/>
            <person name="Zhou G.P."/>
            <person name="Wang M."/>
            <person name="Wang L."/>
        </authorList>
    </citation>
    <scope>NUCLEOTIDE SEQUENCE [LARGE SCALE GENOMIC DNA]</scope>
    <source>
        <strain evidence="15 16">CBS 8904</strain>
    </source>
</reference>
<evidence type="ECO:0000256" key="2">
    <source>
        <dbReference type="ARBA" id="ARBA00022491"/>
    </source>
</evidence>
<feature type="compositionally biased region" description="Basic and acidic residues" evidence="13">
    <location>
        <begin position="150"/>
        <end position="162"/>
    </location>
</feature>
<dbReference type="eggNOG" id="KOG1721">
    <property type="taxonomic scope" value="Eukaryota"/>
</dbReference>
<keyword evidence="7" id="KW-0805">Transcription regulation</keyword>
<evidence type="ECO:0000313" key="15">
    <source>
        <dbReference type="EMBL" id="EKC99125.1"/>
    </source>
</evidence>
<dbReference type="SMART" id="SM00355">
    <property type="entry name" value="ZnF_C2H2"/>
    <property type="match status" value="3"/>
</dbReference>
<dbReference type="Gene3D" id="3.30.160.60">
    <property type="entry name" value="Classic Zinc Finger"/>
    <property type="match status" value="2"/>
</dbReference>
<dbReference type="GO" id="GO:0045944">
    <property type="term" value="P:positive regulation of transcription by RNA polymerase II"/>
    <property type="evidence" value="ECO:0007669"/>
    <property type="project" value="TreeGrafter"/>
</dbReference>
<dbReference type="EMBL" id="AMBO01000375">
    <property type="protein sequence ID" value="EKC99125.1"/>
    <property type="molecule type" value="Genomic_DNA"/>
</dbReference>
<dbReference type="InParanoid" id="K1VE42"/>
<dbReference type="PROSITE" id="PS50157">
    <property type="entry name" value="ZINC_FINGER_C2H2_2"/>
    <property type="match status" value="2"/>
</dbReference>
<feature type="region of interest" description="Disordered" evidence="13">
    <location>
        <begin position="150"/>
        <end position="230"/>
    </location>
</feature>
<feature type="compositionally biased region" description="Low complexity" evidence="13">
    <location>
        <begin position="400"/>
        <end position="414"/>
    </location>
</feature>
<name>K1VE42_TRIAC</name>
<feature type="compositionally biased region" description="Polar residues" evidence="13">
    <location>
        <begin position="169"/>
        <end position="183"/>
    </location>
</feature>
<keyword evidence="2" id="KW-0678">Repressor</keyword>
<feature type="compositionally biased region" description="Low complexity" evidence="13">
    <location>
        <begin position="661"/>
        <end position="673"/>
    </location>
</feature>
<dbReference type="AlphaFoldDB" id="K1VE42"/>
<feature type="compositionally biased region" description="Basic and acidic residues" evidence="13">
    <location>
        <begin position="638"/>
        <end position="660"/>
    </location>
</feature>
<comment type="caution">
    <text evidence="15">The sequence shown here is derived from an EMBL/GenBank/DDBJ whole genome shotgun (WGS) entry which is preliminary data.</text>
</comment>
<feature type="domain" description="C2H2-type" evidence="14">
    <location>
        <begin position="135"/>
        <end position="162"/>
    </location>
</feature>
<evidence type="ECO:0000256" key="8">
    <source>
        <dbReference type="ARBA" id="ARBA00023125"/>
    </source>
</evidence>
<dbReference type="GO" id="GO:0005634">
    <property type="term" value="C:nucleus"/>
    <property type="evidence" value="ECO:0007669"/>
    <property type="project" value="UniProtKB-SubCell"/>
</dbReference>
<feature type="region of interest" description="Disordered" evidence="13">
    <location>
        <begin position="472"/>
        <end position="503"/>
    </location>
</feature>
<dbReference type="InterPro" id="IPR036236">
    <property type="entry name" value="Znf_C2H2_sf"/>
</dbReference>
<dbReference type="Pfam" id="PF00096">
    <property type="entry name" value="zf-C2H2"/>
    <property type="match status" value="1"/>
</dbReference>
<feature type="compositionally biased region" description="Low complexity" evidence="13">
    <location>
        <begin position="196"/>
        <end position="212"/>
    </location>
</feature>
<feature type="compositionally biased region" description="Polar residues" evidence="13">
    <location>
        <begin position="17"/>
        <end position="27"/>
    </location>
</feature>
<evidence type="ECO:0000256" key="4">
    <source>
        <dbReference type="ARBA" id="ARBA00022737"/>
    </source>
</evidence>
<evidence type="ECO:0000256" key="13">
    <source>
        <dbReference type="SAM" id="MobiDB-lite"/>
    </source>
</evidence>
<dbReference type="PROSITE" id="PS00028">
    <property type="entry name" value="ZINC_FINGER_C2H2_1"/>
    <property type="match status" value="2"/>
</dbReference>
<organism evidence="15 16">
    <name type="scientific">Trichosporon asahii var. asahii (strain CBS 8904)</name>
    <name type="common">Yeast</name>
    <dbReference type="NCBI Taxonomy" id="1220162"/>
    <lineage>
        <taxon>Eukaryota</taxon>
        <taxon>Fungi</taxon>
        <taxon>Dikarya</taxon>
        <taxon>Basidiomycota</taxon>
        <taxon>Agaricomycotina</taxon>
        <taxon>Tremellomycetes</taxon>
        <taxon>Trichosporonales</taxon>
        <taxon>Trichosporonaceae</taxon>
        <taxon>Trichosporon</taxon>
    </lineage>
</organism>
<evidence type="ECO:0000256" key="5">
    <source>
        <dbReference type="ARBA" id="ARBA00022771"/>
    </source>
</evidence>
<comment type="similarity">
    <text evidence="11">Belongs to the pacC/RIM101 family.</text>
</comment>
<evidence type="ECO:0000256" key="1">
    <source>
        <dbReference type="ARBA" id="ARBA00004123"/>
    </source>
</evidence>
<evidence type="ECO:0000256" key="10">
    <source>
        <dbReference type="ARBA" id="ARBA00023242"/>
    </source>
</evidence>
<feature type="domain" description="C2H2-type" evidence="14">
    <location>
        <begin position="105"/>
        <end position="134"/>
    </location>
</feature>
<dbReference type="Proteomes" id="UP000006757">
    <property type="component" value="Unassembled WGS sequence"/>
</dbReference>
<protein>
    <submittedName>
        <fullName evidence="15">Transcription factor PacC</fullName>
    </submittedName>
</protein>
<dbReference type="PANTHER" id="PTHR47257:SF1">
    <property type="entry name" value="PH-RESPONSE TRANSCRIPTION FACTOR PACC_RIM101"/>
    <property type="match status" value="1"/>
</dbReference>
<comment type="subcellular location">
    <subcellularLocation>
        <location evidence="1">Nucleus</location>
    </subcellularLocation>
</comment>
<dbReference type="HOGENOM" id="CLU_024218_0_0_1"/>
<dbReference type="STRING" id="1220162.K1VE42"/>
<evidence type="ECO:0000256" key="9">
    <source>
        <dbReference type="ARBA" id="ARBA00023163"/>
    </source>
</evidence>
<evidence type="ECO:0000256" key="12">
    <source>
        <dbReference type="PROSITE-ProRule" id="PRU00042"/>
    </source>
</evidence>
<accession>K1VE42</accession>
<feature type="region of interest" description="Disordered" evidence="13">
    <location>
        <begin position="563"/>
        <end position="598"/>
    </location>
</feature>
<keyword evidence="16" id="KW-1185">Reference proteome</keyword>
<feature type="region of interest" description="Disordered" evidence="13">
    <location>
        <begin position="1"/>
        <end position="64"/>
    </location>
</feature>
<evidence type="ECO:0000256" key="11">
    <source>
        <dbReference type="ARBA" id="ARBA00038089"/>
    </source>
</evidence>
<evidence type="ECO:0000313" key="16">
    <source>
        <dbReference type="Proteomes" id="UP000006757"/>
    </source>
</evidence>
<dbReference type="OMA" id="THLCETH"/>
<evidence type="ECO:0000256" key="3">
    <source>
        <dbReference type="ARBA" id="ARBA00022723"/>
    </source>
</evidence>
<dbReference type="GO" id="GO:0008270">
    <property type="term" value="F:zinc ion binding"/>
    <property type="evidence" value="ECO:0007669"/>
    <property type="project" value="UniProtKB-KW"/>
</dbReference>
<dbReference type="InterPro" id="IPR050806">
    <property type="entry name" value="pacC/RIM101"/>
</dbReference>
<keyword evidence="10" id="KW-0539">Nucleus</keyword>
<feature type="region of interest" description="Disordered" evidence="13">
    <location>
        <begin position="397"/>
        <end position="421"/>
    </location>
</feature>
<dbReference type="SUPFAM" id="SSF57667">
    <property type="entry name" value="beta-beta-alpha zinc fingers"/>
    <property type="match status" value="1"/>
</dbReference>
<evidence type="ECO:0000259" key="14">
    <source>
        <dbReference type="PROSITE" id="PS50157"/>
    </source>
</evidence>
<dbReference type="FunFam" id="3.30.160.60:FF:001485">
    <property type="entry name" value="Krueppel-related zinc finger protein"/>
    <property type="match status" value="1"/>
</dbReference>